<dbReference type="Pfam" id="PF00702">
    <property type="entry name" value="Hydrolase"/>
    <property type="match status" value="1"/>
</dbReference>
<protein>
    <submittedName>
        <fullName evidence="1">HAD family hydrolase</fullName>
    </submittedName>
</protein>
<dbReference type="Gene3D" id="1.10.150.240">
    <property type="entry name" value="Putative phosphatase, domain 2"/>
    <property type="match status" value="1"/>
</dbReference>
<dbReference type="InterPro" id="IPR023214">
    <property type="entry name" value="HAD_sf"/>
</dbReference>
<dbReference type="Gene3D" id="3.40.50.1000">
    <property type="entry name" value="HAD superfamily/HAD-like"/>
    <property type="match status" value="1"/>
</dbReference>
<dbReference type="NCBIfam" id="TIGR01509">
    <property type="entry name" value="HAD-SF-IA-v3"/>
    <property type="match status" value="1"/>
</dbReference>
<keyword evidence="2" id="KW-1185">Reference proteome</keyword>
<keyword evidence="1" id="KW-0378">Hydrolase</keyword>
<evidence type="ECO:0000313" key="2">
    <source>
        <dbReference type="Proteomes" id="UP001597601"/>
    </source>
</evidence>
<dbReference type="InterPro" id="IPR051806">
    <property type="entry name" value="HAD-like_SPP"/>
</dbReference>
<name>A0ABW5XQ71_9SPHI</name>
<dbReference type="Proteomes" id="UP001597601">
    <property type="component" value="Unassembled WGS sequence"/>
</dbReference>
<gene>
    <name evidence="1" type="ORF">ACFSYC_10835</name>
</gene>
<dbReference type="GO" id="GO:0016787">
    <property type="term" value="F:hydrolase activity"/>
    <property type="evidence" value="ECO:0007669"/>
    <property type="project" value="UniProtKB-KW"/>
</dbReference>
<dbReference type="CDD" id="cd07505">
    <property type="entry name" value="HAD_BPGM-like"/>
    <property type="match status" value="1"/>
</dbReference>
<comment type="caution">
    <text evidence="1">The sequence shown here is derived from an EMBL/GenBank/DDBJ whole genome shotgun (WGS) entry which is preliminary data.</text>
</comment>
<organism evidence="1 2">
    <name type="scientific">Mucilaginibacter antarcticus</name>
    <dbReference type="NCBI Taxonomy" id="1855725"/>
    <lineage>
        <taxon>Bacteria</taxon>
        <taxon>Pseudomonadati</taxon>
        <taxon>Bacteroidota</taxon>
        <taxon>Sphingobacteriia</taxon>
        <taxon>Sphingobacteriales</taxon>
        <taxon>Sphingobacteriaceae</taxon>
        <taxon>Mucilaginibacter</taxon>
    </lineage>
</organism>
<evidence type="ECO:0000313" key="1">
    <source>
        <dbReference type="EMBL" id="MFD2865182.1"/>
    </source>
</evidence>
<dbReference type="PANTHER" id="PTHR43481:SF4">
    <property type="entry name" value="GLYCEROL-1-PHOSPHATE PHOSPHOHYDROLASE 1-RELATED"/>
    <property type="match status" value="1"/>
</dbReference>
<dbReference type="SFLD" id="SFLDG01129">
    <property type="entry name" value="C1.5:_HAD__Beta-PGM__Phosphata"/>
    <property type="match status" value="1"/>
</dbReference>
<dbReference type="InterPro" id="IPR023198">
    <property type="entry name" value="PGP-like_dom2"/>
</dbReference>
<dbReference type="InterPro" id="IPR006439">
    <property type="entry name" value="HAD-SF_hydro_IA"/>
</dbReference>
<reference evidence="2" key="1">
    <citation type="journal article" date="2019" name="Int. J. Syst. Evol. Microbiol.">
        <title>The Global Catalogue of Microorganisms (GCM) 10K type strain sequencing project: providing services to taxonomists for standard genome sequencing and annotation.</title>
        <authorList>
            <consortium name="The Broad Institute Genomics Platform"/>
            <consortium name="The Broad Institute Genome Sequencing Center for Infectious Disease"/>
            <person name="Wu L."/>
            <person name="Ma J."/>
        </authorList>
    </citation>
    <scope>NUCLEOTIDE SEQUENCE [LARGE SCALE GENOMIC DNA]</scope>
    <source>
        <strain evidence="2">KCTC 52232</strain>
    </source>
</reference>
<dbReference type="SUPFAM" id="SSF56784">
    <property type="entry name" value="HAD-like"/>
    <property type="match status" value="1"/>
</dbReference>
<sequence length="205" mass="22555">MENTVLTKYNQLLKRSTGHYKAFLYDCDGTLADNMPLHALTYIQVAKDKGITITGEIIDEFAGLPVPAVVQEINKRYNCDMDPEEFAEIRLELYHDEYINRLTPVEHVVEHLKAHVGKVRIAVVSGGTRDAIEKTLSVLGIADLVETLVCAGETGRGKPYPDPFLAAAEKLGIDPKDCLVFEDGDPGVQSAIAAGMDWVRIDQLG</sequence>
<accession>A0ABW5XQ71</accession>
<dbReference type="SFLD" id="SFLDS00003">
    <property type="entry name" value="Haloacid_Dehalogenase"/>
    <property type="match status" value="1"/>
</dbReference>
<dbReference type="EMBL" id="JBHUON010000011">
    <property type="protein sequence ID" value="MFD2865182.1"/>
    <property type="molecule type" value="Genomic_DNA"/>
</dbReference>
<dbReference type="InterPro" id="IPR036412">
    <property type="entry name" value="HAD-like_sf"/>
</dbReference>
<dbReference type="PANTHER" id="PTHR43481">
    <property type="entry name" value="FRUCTOSE-1-PHOSPHATE PHOSPHATASE"/>
    <property type="match status" value="1"/>
</dbReference>
<dbReference type="RefSeq" id="WP_377127038.1">
    <property type="nucleotide sequence ID" value="NZ_JBHUHN010000001.1"/>
</dbReference>
<proteinExistence type="predicted"/>
<dbReference type="SFLD" id="SFLDG01135">
    <property type="entry name" value="C1.5.6:_HAD__Beta-PGM__Phospha"/>
    <property type="match status" value="1"/>
</dbReference>